<evidence type="ECO:0000256" key="9">
    <source>
        <dbReference type="ARBA" id="ARBA00022838"/>
    </source>
</evidence>
<reference evidence="14" key="1">
    <citation type="submission" date="2022-08" db="EMBL/GenBank/DDBJ databases">
        <authorList>
            <person name="Marques A."/>
        </authorList>
    </citation>
    <scope>NUCLEOTIDE SEQUENCE</scope>
    <source>
        <strain evidence="14">RhyPub2mFocal</strain>
        <tissue evidence="14">Leaves</tissue>
    </source>
</reference>
<comment type="similarity">
    <text evidence="3">Belongs to the SKA3 family.</text>
</comment>
<evidence type="ECO:0000256" key="11">
    <source>
        <dbReference type="ARBA" id="ARBA00023306"/>
    </source>
</evidence>
<name>A0AAV8ESQ8_9POAL</name>
<dbReference type="GO" id="GO:0007059">
    <property type="term" value="P:chromosome segregation"/>
    <property type="evidence" value="ECO:0007669"/>
    <property type="project" value="InterPro"/>
</dbReference>
<dbReference type="GO" id="GO:0005876">
    <property type="term" value="C:spindle microtubule"/>
    <property type="evidence" value="ECO:0007669"/>
    <property type="project" value="TreeGrafter"/>
</dbReference>
<keyword evidence="5" id="KW-0963">Cytoplasm</keyword>
<organism evidence="14 15">
    <name type="scientific">Rhynchospora pubera</name>
    <dbReference type="NCBI Taxonomy" id="906938"/>
    <lineage>
        <taxon>Eukaryota</taxon>
        <taxon>Viridiplantae</taxon>
        <taxon>Streptophyta</taxon>
        <taxon>Embryophyta</taxon>
        <taxon>Tracheophyta</taxon>
        <taxon>Spermatophyta</taxon>
        <taxon>Magnoliopsida</taxon>
        <taxon>Liliopsida</taxon>
        <taxon>Poales</taxon>
        <taxon>Cyperaceae</taxon>
        <taxon>Cyperoideae</taxon>
        <taxon>Rhynchosporeae</taxon>
        <taxon>Rhynchospora</taxon>
    </lineage>
</organism>
<accession>A0AAV8ESQ8</accession>
<gene>
    <name evidence="14" type="ORF">LUZ62_065840</name>
</gene>
<keyword evidence="8" id="KW-0498">Mitosis</keyword>
<keyword evidence="13" id="KW-1133">Transmembrane helix</keyword>
<evidence type="ECO:0000256" key="13">
    <source>
        <dbReference type="SAM" id="Phobius"/>
    </source>
</evidence>
<evidence type="ECO:0000313" key="15">
    <source>
        <dbReference type="Proteomes" id="UP001140206"/>
    </source>
</evidence>
<dbReference type="Gene3D" id="6.10.250.1400">
    <property type="match status" value="1"/>
</dbReference>
<evidence type="ECO:0000256" key="4">
    <source>
        <dbReference type="ARBA" id="ARBA00022454"/>
    </source>
</evidence>
<keyword evidence="7" id="KW-0493">Microtubule</keyword>
<keyword evidence="4" id="KW-0158">Chromosome</keyword>
<feature type="transmembrane region" description="Helical" evidence="13">
    <location>
        <begin position="297"/>
        <end position="320"/>
    </location>
</feature>
<keyword evidence="15" id="KW-1185">Reference proteome</keyword>
<evidence type="ECO:0000256" key="5">
    <source>
        <dbReference type="ARBA" id="ARBA00022490"/>
    </source>
</evidence>
<evidence type="ECO:0000313" key="14">
    <source>
        <dbReference type="EMBL" id="KAJ4781583.1"/>
    </source>
</evidence>
<evidence type="ECO:0000256" key="7">
    <source>
        <dbReference type="ARBA" id="ARBA00022701"/>
    </source>
</evidence>
<dbReference type="GO" id="GO:0000278">
    <property type="term" value="P:mitotic cell cycle"/>
    <property type="evidence" value="ECO:0007669"/>
    <property type="project" value="TreeGrafter"/>
</dbReference>
<proteinExistence type="inferred from homology"/>
<dbReference type="AlphaFoldDB" id="A0AAV8ESQ8"/>
<keyword evidence="10" id="KW-0206">Cytoskeleton</keyword>
<keyword evidence="12" id="KW-0137">Centromere</keyword>
<dbReference type="EMBL" id="JAMFTS010000003">
    <property type="protein sequence ID" value="KAJ4781583.1"/>
    <property type="molecule type" value="Genomic_DNA"/>
</dbReference>
<keyword evidence="13" id="KW-0812">Transmembrane</keyword>
<evidence type="ECO:0000256" key="1">
    <source>
        <dbReference type="ARBA" id="ARBA00004186"/>
    </source>
</evidence>
<dbReference type="GO" id="GO:0051301">
    <property type="term" value="P:cell division"/>
    <property type="evidence" value="ECO:0007669"/>
    <property type="project" value="UniProtKB-KW"/>
</dbReference>
<evidence type="ECO:0000256" key="6">
    <source>
        <dbReference type="ARBA" id="ARBA00022618"/>
    </source>
</evidence>
<keyword evidence="6" id="KW-0132">Cell division</keyword>
<protein>
    <submittedName>
        <fullName evidence="14">Methyl-CpG-binding domain protein 4</fullName>
    </submittedName>
</protein>
<comment type="subcellular location">
    <subcellularLocation>
        <location evidence="2">Chromosome</location>
        <location evidence="2">Centromere</location>
        <location evidence="2">Kinetochore</location>
    </subcellularLocation>
    <subcellularLocation>
        <location evidence="1">Cytoplasm</location>
        <location evidence="1">Cytoskeleton</location>
        <location evidence="1">Spindle</location>
    </subcellularLocation>
</comment>
<evidence type="ECO:0000256" key="12">
    <source>
        <dbReference type="ARBA" id="ARBA00023328"/>
    </source>
</evidence>
<evidence type="ECO:0000256" key="10">
    <source>
        <dbReference type="ARBA" id="ARBA00023212"/>
    </source>
</evidence>
<dbReference type="InterPro" id="IPR033341">
    <property type="entry name" value="SKA3"/>
</dbReference>
<dbReference type="PANTHER" id="PTHR48118">
    <property type="entry name" value="SPINDLE AND KINETOCHORE-ASSOCIATED PROTEIN 3"/>
    <property type="match status" value="1"/>
</dbReference>
<evidence type="ECO:0000256" key="2">
    <source>
        <dbReference type="ARBA" id="ARBA00004629"/>
    </source>
</evidence>
<comment type="caution">
    <text evidence="14">The sequence shown here is derived from an EMBL/GenBank/DDBJ whole genome shotgun (WGS) entry which is preliminary data.</text>
</comment>
<dbReference type="GO" id="GO:0000940">
    <property type="term" value="C:outer kinetochore"/>
    <property type="evidence" value="ECO:0007669"/>
    <property type="project" value="InterPro"/>
</dbReference>
<keyword evidence="9" id="KW-0995">Kinetochore</keyword>
<evidence type="ECO:0000256" key="8">
    <source>
        <dbReference type="ARBA" id="ARBA00022776"/>
    </source>
</evidence>
<keyword evidence="13" id="KW-0472">Membrane</keyword>
<sequence length="330" mass="36673">MEAEISSFCKALSGVCTSVESASASLSDNVSRPPIPLESAVSMFLNSMDKHVSTVNGDLEQLESMVLGTVSFEELLGHCNEVLKVNQKYISDIQDHMSQFGYVPEIDVEASNDGMNFMDSKLESPKQLERSHLTCGSVSVARSKRRLLHDDALFEESLSLKNLGLSDACLATLSSQGASFLDSPKESSERFLSFHDEQPCGVETKPHYQIDGSLNNGIAKDSEIHPKAAEINVSKDAYDNLPAYIRNLATWEELIAVVEKLNSFFSNGRESAIFSQDDSEKLGLGMHTICTNYTVPLMSTVVFLFFLTLVLSITFPNWIFAWKYFPFFWI</sequence>
<dbReference type="Proteomes" id="UP001140206">
    <property type="component" value="Chromosome 3"/>
</dbReference>
<keyword evidence="11" id="KW-0131">Cell cycle</keyword>
<evidence type="ECO:0000256" key="3">
    <source>
        <dbReference type="ARBA" id="ARBA00007716"/>
    </source>
</evidence>
<dbReference type="PANTHER" id="PTHR48118:SF1">
    <property type="entry name" value="SPINDLE AND KINETOCHORE-ASSOCIATED PROTEIN 3"/>
    <property type="match status" value="1"/>
</dbReference>